<feature type="region of interest" description="Disordered" evidence="6">
    <location>
        <begin position="151"/>
        <end position="170"/>
    </location>
</feature>
<feature type="transmembrane region" description="Helical" evidence="7">
    <location>
        <begin position="417"/>
        <end position="443"/>
    </location>
</feature>
<dbReference type="SUPFAM" id="SSF103473">
    <property type="entry name" value="MFS general substrate transporter"/>
    <property type="match status" value="1"/>
</dbReference>
<feature type="transmembrane region" description="Helical" evidence="7">
    <location>
        <begin position="387"/>
        <end position="405"/>
    </location>
</feature>
<feature type="compositionally biased region" description="Low complexity" evidence="6">
    <location>
        <begin position="732"/>
        <end position="744"/>
    </location>
</feature>
<evidence type="ECO:0000256" key="1">
    <source>
        <dbReference type="ARBA" id="ARBA00004651"/>
    </source>
</evidence>
<feature type="transmembrane region" description="Helical" evidence="7">
    <location>
        <begin position="588"/>
        <end position="609"/>
    </location>
</feature>
<dbReference type="Pfam" id="PF07690">
    <property type="entry name" value="MFS_1"/>
    <property type="match status" value="1"/>
</dbReference>
<reference evidence="9" key="1">
    <citation type="submission" date="2021-02" db="EMBL/GenBank/DDBJ databases">
        <authorList>
            <person name="Dougan E. K."/>
            <person name="Rhodes N."/>
            <person name="Thang M."/>
            <person name="Chan C."/>
        </authorList>
    </citation>
    <scope>NUCLEOTIDE SEQUENCE</scope>
</reference>
<dbReference type="GO" id="GO:0005886">
    <property type="term" value="C:plasma membrane"/>
    <property type="evidence" value="ECO:0007669"/>
    <property type="project" value="UniProtKB-SubCell"/>
</dbReference>
<evidence type="ECO:0000256" key="4">
    <source>
        <dbReference type="ARBA" id="ARBA00022989"/>
    </source>
</evidence>
<feature type="region of interest" description="Disordered" evidence="6">
    <location>
        <begin position="20"/>
        <end position="128"/>
    </location>
</feature>
<gene>
    <name evidence="9" type="ORF">PGLA2088_LOCUS43927</name>
</gene>
<evidence type="ECO:0000256" key="6">
    <source>
        <dbReference type="SAM" id="MobiDB-lite"/>
    </source>
</evidence>
<feature type="transmembrane region" description="Helical" evidence="7">
    <location>
        <begin position="621"/>
        <end position="640"/>
    </location>
</feature>
<keyword evidence="4 7" id="KW-1133">Transmembrane helix</keyword>
<evidence type="ECO:0000313" key="10">
    <source>
        <dbReference type="Proteomes" id="UP000626109"/>
    </source>
</evidence>
<evidence type="ECO:0000313" key="9">
    <source>
        <dbReference type="EMBL" id="CAE8724976.1"/>
    </source>
</evidence>
<feature type="compositionally biased region" description="Low complexity" evidence="6">
    <location>
        <begin position="194"/>
        <end position="208"/>
    </location>
</feature>
<dbReference type="Proteomes" id="UP000626109">
    <property type="component" value="Unassembled WGS sequence"/>
</dbReference>
<feature type="domain" description="Major facilitator superfamily (MFS) profile" evidence="8">
    <location>
        <begin position="260"/>
        <end position="645"/>
    </location>
</feature>
<keyword evidence="2" id="KW-1003">Cell membrane</keyword>
<feature type="transmembrane region" description="Helical" evidence="7">
    <location>
        <begin position="299"/>
        <end position="317"/>
    </location>
</feature>
<feature type="region of interest" description="Disordered" evidence="6">
    <location>
        <begin position="713"/>
        <end position="752"/>
    </location>
</feature>
<dbReference type="EMBL" id="CAJNNW010034984">
    <property type="protein sequence ID" value="CAE8724976.1"/>
    <property type="molecule type" value="Genomic_DNA"/>
</dbReference>
<keyword evidence="5 7" id="KW-0472">Membrane</keyword>
<dbReference type="InterPro" id="IPR011701">
    <property type="entry name" value="MFS"/>
</dbReference>
<dbReference type="AlphaFoldDB" id="A0A813LEG8"/>
<comment type="caution">
    <text evidence="9">The sequence shown here is derived from an EMBL/GenBank/DDBJ whole genome shotgun (WGS) entry which is preliminary data.</text>
</comment>
<comment type="subcellular location">
    <subcellularLocation>
        <location evidence="1">Cell membrane</location>
        <topology evidence="1">Multi-pass membrane protein</topology>
    </subcellularLocation>
</comment>
<protein>
    <recommendedName>
        <fullName evidence="8">Major facilitator superfamily (MFS) profile domain-containing protein</fullName>
    </recommendedName>
</protein>
<evidence type="ECO:0000256" key="2">
    <source>
        <dbReference type="ARBA" id="ARBA00022475"/>
    </source>
</evidence>
<evidence type="ECO:0000256" key="7">
    <source>
        <dbReference type="SAM" id="Phobius"/>
    </source>
</evidence>
<feature type="compositionally biased region" description="Polar residues" evidence="6">
    <location>
        <begin position="216"/>
        <end position="231"/>
    </location>
</feature>
<proteinExistence type="predicted"/>
<dbReference type="PANTHER" id="PTHR43124">
    <property type="entry name" value="PURINE EFFLUX PUMP PBUE"/>
    <property type="match status" value="1"/>
</dbReference>
<feature type="transmembrane region" description="Helical" evidence="7">
    <location>
        <begin position="498"/>
        <end position="518"/>
    </location>
</feature>
<feature type="transmembrane region" description="Helical" evidence="7">
    <location>
        <begin position="530"/>
        <end position="548"/>
    </location>
</feature>
<name>A0A813LEG8_POLGL</name>
<feature type="transmembrane region" description="Helical" evidence="7">
    <location>
        <begin position="554"/>
        <end position="581"/>
    </location>
</feature>
<evidence type="ECO:0000256" key="5">
    <source>
        <dbReference type="ARBA" id="ARBA00023136"/>
    </source>
</evidence>
<evidence type="ECO:0000259" key="8">
    <source>
        <dbReference type="PROSITE" id="PS50850"/>
    </source>
</evidence>
<dbReference type="GO" id="GO:0022857">
    <property type="term" value="F:transmembrane transporter activity"/>
    <property type="evidence" value="ECO:0007669"/>
    <property type="project" value="InterPro"/>
</dbReference>
<keyword evidence="3 7" id="KW-0812">Transmembrane</keyword>
<dbReference type="Gene3D" id="1.20.1250.20">
    <property type="entry name" value="MFS general substrate transporter like domains"/>
    <property type="match status" value="2"/>
</dbReference>
<dbReference type="InterPro" id="IPR050189">
    <property type="entry name" value="MFS_Efflux_Transporters"/>
</dbReference>
<feature type="transmembrane region" description="Helical" evidence="7">
    <location>
        <begin position="464"/>
        <end position="486"/>
    </location>
</feature>
<dbReference type="PROSITE" id="PS50850">
    <property type="entry name" value="MFS"/>
    <property type="match status" value="1"/>
</dbReference>
<dbReference type="InterPro" id="IPR036259">
    <property type="entry name" value="MFS_trans_sf"/>
</dbReference>
<accession>A0A813LEG8</accession>
<feature type="transmembrane region" description="Helical" evidence="7">
    <location>
        <begin position="261"/>
        <end position="279"/>
    </location>
</feature>
<organism evidence="9 10">
    <name type="scientific">Polarella glacialis</name>
    <name type="common">Dinoflagellate</name>
    <dbReference type="NCBI Taxonomy" id="89957"/>
    <lineage>
        <taxon>Eukaryota</taxon>
        <taxon>Sar</taxon>
        <taxon>Alveolata</taxon>
        <taxon>Dinophyceae</taxon>
        <taxon>Suessiales</taxon>
        <taxon>Suessiaceae</taxon>
        <taxon>Polarella</taxon>
    </lineage>
</organism>
<sequence length="752" mass="77936">MTVEIPLPISPAATSHLQGFGAQLETPPGSPTSPTSPTRLLQGFGAQLETPPISPDATSHLQGFGAQLETPPGSPTSPTSPTRLLQGFGAQLETPPISPDATSHLQGFGAQLETPPGSPTSPTSPTRLLQGFGAQLETPPISPDATPHLQGFGAQLETPPGSPTSPTRLFGAQLETPPISPDATPHLQGFGAQLETPPLSPTSPTRLLKGFPAQLETPTSPTRLLQGSRAQLRTPERPSLQEATEDSSSGALALARQQRRALVLICAGTFSALSIWFSASAVLAPLSKSWSVSEAEGSFLTSIVNIGFCAGCLLLAVSGLTDVSSPSRLICVGSLGAAAGNLCLLLAGDFSSALLARLCTGLFLSMVYPPGVKLLSTWFSPQQRGSAIGVMFAAFCLGSAFPQLLRGIVASHSWQPVVIITSTASAVSGLLVFACVGPGPFPFPASTGGLEFAKCAAVFQNPHLALTILAYCGHMWELFCVWAWVATFLESSWLLSPATAPLVAFAVIAMGAPGSWVGGRLGDRLGRARVAAASLAVSGSCIAVLGLLDKEGPMAIRICVFLIWGLTALSDSPQFSVLVTIHADPKSVGTAITVQMMCGYLVTVLALWLVPHLSTTISWRWSFFSLAAGPMVSLAALWYMGRRAPEETWAPGGRSRSTSGANANEPPWDINFGFAGSQSEAFALEFGQLPCEGSVSVSLSAMLEAAAATLPDTGAAADDQNGGPVRGELVRSSSKGSSKATATAFGRQSFQL</sequence>
<feature type="transmembrane region" description="Helical" evidence="7">
    <location>
        <begin position="329"/>
        <end position="348"/>
    </location>
</feature>
<dbReference type="PANTHER" id="PTHR43124:SF3">
    <property type="entry name" value="CHLORAMPHENICOL EFFLUX PUMP RV0191"/>
    <property type="match status" value="1"/>
</dbReference>
<feature type="region of interest" description="Disordered" evidence="6">
    <location>
        <begin position="186"/>
        <end position="249"/>
    </location>
</feature>
<dbReference type="InterPro" id="IPR020846">
    <property type="entry name" value="MFS_dom"/>
</dbReference>
<evidence type="ECO:0000256" key="3">
    <source>
        <dbReference type="ARBA" id="ARBA00022692"/>
    </source>
</evidence>